<dbReference type="EnsemblPlants" id="QL06p031418:mrna">
    <property type="protein sequence ID" value="QL06p031418:mrna"/>
    <property type="gene ID" value="QL06p031418"/>
</dbReference>
<sequence length="217" mass="24716">MRDVRFSKCLFFGGSLLNCQFGKQACLEVSRRSEKYLYDMKSSLLMAIGKMKEGAYFNLKRPYNSVTMHKTYKEKQYYQRNYGHRGKELIELGSGDFDSSKEEKDAEHKYSHVIINSASSSSSGSKFTGHEVSLPASLSPFIRSLQKMSPKTEAHPNALKNINKDYTLLQASVKGIINPMKDINCLNVAGLFLHWIFEILTRKGYRNSIDSTKSIQE</sequence>
<protein>
    <submittedName>
        <fullName evidence="1">Uncharacterized protein</fullName>
    </submittedName>
</protein>
<dbReference type="Gramene" id="QL06p031418:mrna">
    <property type="protein sequence ID" value="QL06p031418:mrna"/>
    <property type="gene ID" value="QL06p031418"/>
</dbReference>
<keyword evidence="2" id="KW-1185">Reference proteome</keyword>
<name>A0A7N2LX56_QUELO</name>
<dbReference type="AlphaFoldDB" id="A0A7N2LX56"/>
<dbReference type="EMBL" id="LRBV02000006">
    <property type="status" value="NOT_ANNOTATED_CDS"/>
    <property type="molecule type" value="Genomic_DNA"/>
</dbReference>
<dbReference type="InParanoid" id="A0A7N2LX56"/>
<accession>A0A7N2LX56</accession>
<reference evidence="1 2" key="1">
    <citation type="journal article" date="2016" name="G3 (Bethesda)">
        <title>First Draft Assembly and Annotation of the Genome of a California Endemic Oak Quercus lobata Nee (Fagaceae).</title>
        <authorList>
            <person name="Sork V.L."/>
            <person name="Fitz-Gibbon S.T."/>
            <person name="Puiu D."/>
            <person name="Crepeau M."/>
            <person name="Gugger P.F."/>
            <person name="Sherman R."/>
            <person name="Stevens K."/>
            <person name="Langley C.H."/>
            <person name="Pellegrini M."/>
            <person name="Salzberg S.L."/>
        </authorList>
    </citation>
    <scope>NUCLEOTIDE SEQUENCE [LARGE SCALE GENOMIC DNA]</scope>
    <source>
        <strain evidence="1 2">cv. SW786</strain>
    </source>
</reference>
<evidence type="ECO:0000313" key="2">
    <source>
        <dbReference type="Proteomes" id="UP000594261"/>
    </source>
</evidence>
<proteinExistence type="predicted"/>
<dbReference type="Proteomes" id="UP000594261">
    <property type="component" value="Chromosome 6"/>
</dbReference>
<evidence type="ECO:0000313" key="1">
    <source>
        <dbReference type="EnsemblPlants" id="QL06p031418:mrna"/>
    </source>
</evidence>
<reference evidence="1" key="2">
    <citation type="submission" date="2021-01" db="UniProtKB">
        <authorList>
            <consortium name="EnsemblPlants"/>
        </authorList>
    </citation>
    <scope>IDENTIFICATION</scope>
</reference>
<organism evidence="1 2">
    <name type="scientific">Quercus lobata</name>
    <name type="common">Valley oak</name>
    <dbReference type="NCBI Taxonomy" id="97700"/>
    <lineage>
        <taxon>Eukaryota</taxon>
        <taxon>Viridiplantae</taxon>
        <taxon>Streptophyta</taxon>
        <taxon>Embryophyta</taxon>
        <taxon>Tracheophyta</taxon>
        <taxon>Spermatophyta</taxon>
        <taxon>Magnoliopsida</taxon>
        <taxon>eudicotyledons</taxon>
        <taxon>Gunneridae</taxon>
        <taxon>Pentapetalae</taxon>
        <taxon>rosids</taxon>
        <taxon>fabids</taxon>
        <taxon>Fagales</taxon>
        <taxon>Fagaceae</taxon>
        <taxon>Quercus</taxon>
    </lineage>
</organism>